<feature type="non-terminal residue" evidence="2">
    <location>
        <position position="1"/>
    </location>
</feature>
<proteinExistence type="predicted"/>
<evidence type="ECO:0000256" key="1">
    <source>
        <dbReference type="SAM" id="Coils"/>
    </source>
</evidence>
<evidence type="ECO:0000313" key="3">
    <source>
        <dbReference type="Proteomes" id="UP000649617"/>
    </source>
</evidence>
<feature type="coiled-coil region" evidence="1">
    <location>
        <begin position="128"/>
        <end position="155"/>
    </location>
</feature>
<reference evidence="2" key="1">
    <citation type="submission" date="2021-02" db="EMBL/GenBank/DDBJ databases">
        <authorList>
            <person name="Dougan E. K."/>
            <person name="Rhodes N."/>
            <person name="Thang M."/>
            <person name="Chan C."/>
        </authorList>
    </citation>
    <scope>NUCLEOTIDE SEQUENCE</scope>
</reference>
<keyword evidence="3" id="KW-1185">Reference proteome</keyword>
<gene>
    <name evidence="2" type="ORF">SPIL2461_LOCUS22954</name>
</gene>
<dbReference type="Proteomes" id="UP000649617">
    <property type="component" value="Unassembled WGS sequence"/>
</dbReference>
<organism evidence="2 3">
    <name type="scientific">Symbiodinium pilosum</name>
    <name type="common">Dinoflagellate</name>
    <dbReference type="NCBI Taxonomy" id="2952"/>
    <lineage>
        <taxon>Eukaryota</taxon>
        <taxon>Sar</taxon>
        <taxon>Alveolata</taxon>
        <taxon>Dinophyceae</taxon>
        <taxon>Suessiales</taxon>
        <taxon>Symbiodiniaceae</taxon>
        <taxon>Symbiodinium</taxon>
    </lineage>
</organism>
<sequence>RRIDDSLATADWTIRDKFMASGKGRTALPGQAMDLDVVSDGEGVPDDEVTHVPAAAKRKGEAGASPTKRAASDCGEGITVAMLKSLFAEQTADLKASYRGEMKDAIRACEDRLVKTVENAKEDLTSRITRGQQDISKLQASHEALEARLAKMEQHKPSGGSGLSEERGPAVVFGGWRTDTKKTLILSDLNAVLKDVQMDQQLDSAPWVPAVRHSISILEFRQRQSENLDGVRRRMLAVIAAVNGARVQSENTQEGKFIWATISRPRSERGPGYHCGKVRKLLYQLDIGVAEAECAYSTGSLWLKDRLVASVEKVANNMGVKKGKLDHSWIDTALIAELSGRKQVDIDEAWDGIAQS</sequence>
<protein>
    <submittedName>
        <fullName evidence="2">Uncharacterized protein</fullName>
    </submittedName>
</protein>
<keyword evidence="1" id="KW-0175">Coiled coil</keyword>
<evidence type="ECO:0000313" key="2">
    <source>
        <dbReference type="EMBL" id="CAE7775632.1"/>
    </source>
</evidence>
<name>A0A812YCC8_SYMPI</name>
<accession>A0A812YCC8</accession>
<dbReference type="OrthoDB" id="447138at2759"/>
<dbReference type="AlphaFoldDB" id="A0A812YCC8"/>
<comment type="caution">
    <text evidence="2">The sequence shown here is derived from an EMBL/GenBank/DDBJ whole genome shotgun (WGS) entry which is preliminary data.</text>
</comment>
<dbReference type="EMBL" id="CAJNIZ010047771">
    <property type="protein sequence ID" value="CAE7775632.1"/>
    <property type="molecule type" value="Genomic_DNA"/>
</dbReference>